<keyword evidence="3 4" id="KW-0732">Signal</keyword>
<dbReference type="InterPro" id="IPR051455">
    <property type="entry name" value="Bact_solute-bind_prot3"/>
</dbReference>
<dbReference type="Pfam" id="PF00497">
    <property type="entry name" value="SBP_bac_3"/>
    <property type="match status" value="1"/>
</dbReference>
<evidence type="ECO:0000256" key="2">
    <source>
        <dbReference type="ARBA" id="ARBA00022448"/>
    </source>
</evidence>
<comment type="similarity">
    <text evidence="1">Belongs to the bacterial solute-binding protein 3 family.</text>
</comment>
<dbReference type="CDD" id="cd13692">
    <property type="entry name" value="PBP2_BztA"/>
    <property type="match status" value="1"/>
</dbReference>
<dbReference type="InterPro" id="IPR001638">
    <property type="entry name" value="Solute-binding_3/MltF_N"/>
</dbReference>
<name>S5DSK1_9ACTN</name>
<dbReference type="GO" id="GO:0006865">
    <property type="term" value="P:amino acid transport"/>
    <property type="evidence" value="ECO:0007669"/>
    <property type="project" value="TreeGrafter"/>
</dbReference>
<feature type="signal peptide" evidence="4">
    <location>
        <begin position="1"/>
        <end position="20"/>
    </location>
</feature>
<proteinExistence type="inferred from homology"/>
<feature type="chain" id="PRO_5004527849" evidence="4">
    <location>
        <begin position="21"/>
        <end position="358"/>
    </location>
</feature>
<dbReference type="SUPFAM" id="SSF53850">
    <property type="entry name" value="Periplasmic binding protein-like II"/>
    <property type="match status" value="1"/>
</dbReference>
<evidence type="ECO:0000256" key="1">
    <source>
        <dbReference type="ARBA" id="ARBA00010333"/>
    </source>
</evidence>
<sequence>MSKKAIVSLLVLSMVAVACATDTAEEEVAVEEEHDHSDESTLEMVLERGFVKCGVSGSATAFSETGADGSITGFDADYCYAVAAALFGDYSKVEFKSLTSAERFTSLAAGDIDVLIRNTTWTQSRDTELGNDFGPTTYFDGQQLMGRNSDGISSSSTLADIDGLSVCTNAGTTTEKNITEGAGLVGATITLVTVEKFSEAMDKFIAGECDIVTTDGSALVGRRAVNDALNDWSIFPQSPISKEPLGPVYRSNDSMWGDVINWVVYATIIADEYGVTSANVDSVDTDALPELGRLFGANDGELQTVMGLSADAFYNVIKQVGNYDEIYSRNLNPVGLFREGGANDRWTNGGLIYAPPAR</sequence>
<dbReference type="PROSITE" id="PS51257">
    <property type="entry name" value="PROKAR_LIPOPROTEIN"/>
    <property type="match status" value="1"/>
</dbReference>
<dbReference type="EMBL" id="KC811148">
    <property type="protein sequence ID" value="AGQ19990.1"/>
    <property type="molecule type" value="Genomic_DNA"/>
</dbReference>
<reference evidence="6" key="1">
    <citation type="journal article" date="2013" name="Sci. Rep.">
        <title>Metagenomics uncovers a new group of low GC and ultra-small marine Actinobacteria.</title>
        <authorList>
            <person name="Ghai R."/>
            <person name="Mizuno C.M."/>
            <person name="Picazo A."/>
            <person name="Camacho A."/>
            <person name="Rodriguez-Valera F."/>
        </authorList>
    </citation>
    <scope>NUCLEOTIDE SEQUENCE</scope>
</reference>
<dbReference type="SMART" id="SM00062">
    <property type="entry name" value="PBPb"/>
    <property type="match status" value="1"/>
</dbReference>
<dbReference type="Gene3D" id="3.40.190.10">
    <property type="entry name" value="Periplasmic binding protein-like II"/>
    <property type="match status" value="2"/>
</dbReference>
<accession>S5DSK1</accession>
<dbReference type="PANTHER" id="PTHR30085:SF7">
    <property type="entry name" value="AMINO-ACID ABC TRANSPORTER-BINDING PROTEIN YHDW-RELATED"/>
    <property type="match status" value="1"/>
</dbReference>
<evidence type="ECO:0000259" key="5">
    <source>
        <dbReference type="SMART" id="SM00062"/>
    </source>
</evidence>
<keyword evidence="2" id="KW-0813">Transport</keyword>
<evidence type="ECO:0000313" key="6">
    <source>
        <dbReference type="EMBL" id="AGQ19990.1"/>
    </source>
</evidence>
<evidence type="ECO:0000256" key="3">
    <source>
        <dbReference type="ARBA" id="ARBA00022729"/>
    </source>
</evidence>
<evidence type="ECO:0000256" key="4">
    <source>
        <dbReference type="SAM" id="SignalP"/>
    </source>
</evidence>
<dbReference type="AlphaFoldDB" id="S5DSK1"/>
<feature type="domain" description="Solute-binding protein family 3/N-terminal" evidence="5">
    <location>
        <begin position="50"/>
        <end position="283"/>
    </location>
</feature>
<dbReference type="PANTHER" id="PTHR30085">
    <property type="entry name" value="AMINO ACID ABC TRANSPORTER PERMEASE"/>
    <property type="match status" value="1"/>
</dbReference>
<organism evidence="6">
    <name type="scientific">Candidatus Actinomarina minuta</name>
    <dbReference type="NCBI Taxonomy" id="1389454"/>
    <lineage>
        <taxon>Bacteria</taxon>
        <taxon>Bacillati</taxon>
        <taxon>Actinomycetota</taxon>
        <taxon>Actinomycetes</taxon>
        <taxon>Candidatus Actinomarinidae</taxon>
        <taxon>Candidatus Actinomarinales</taxon>
        <taxon>Candidatus Actinomarineae</taxon>
        <taxon>Candidatus Actinomarinaceae</taxon>
        <taxon>Candidatus Actinomarina</taxon>
    </lineage>
</organism>
<protein>
    <submittedName>
        <fullName evidence="6">ABC-type amino acid transport/signal transduction systems, periplasmic component/domain</fullName>
    </submittedName>
</protein>